<dbReference type="PANTHER" id="PTHR31435">
    <property type="entry name" value="PROTEIN NATD1"/>
    <property type="match status" value="1"/>
</dbReference>
<dbReference type="EMBL" id="CADCUP010000170">
    <property type="protein sequence ID" value="CAA9406392.1"/>
    <property type="molecule type" value="Genomic_DNA"/>
</dbReference>
<dbReference type="Gene3D" id="3.40.630.30">
    <property type="match status" value="1"/>
</dbReference>
<evidence type="ECO:0000259" key="1">
    <source>
        <dbReference type="PROSITE" id="PS51729"/>
    </source>
</evidence>
<reference evidence="2" key="1">
    <citation type="submission" date="2020-02" db="EMBL/GenBank/DDBJ databases">
        <authorList>
            <person name="Meier V. D."/>
        </authorList>
    </citation>
    <scope>NUCLEOTIDE SEQUENCE</scope>
    <source>
        <strain evidence="2">AVDCRST_MAG06</strain>
    </source>
</reference>
<dbReference type="InterPro" id="IPR045057">
    <property type="entry name" value="Gcn5-rel_NAT"/>
</dbReference>
<gene>
    <name evidence="2" type="ORF">AVDCRST_MAG06-2558</name>
</gene>
<dbReference type="AlphaFoldDB" id="A0A6J4PBK4"/>
<dbReference type="CDD" id="cd04301">
    <property type="entry name" value="NAT_SF"/>
    <property type="match status" value="1"/>
</dbReference>
<dbReference type="InterPro" id="IPR031165">
    <property type="entry name" value="GNAT_YJDJ"/>
</dbReference>
<proteinExistence type="predicted"/>
<sequence length="102" mass="11559">MSARIEDVTDRDRLELYDDGRRIGSLSYQRAQGILVLEHTEVSRDQEGHGHGGRLVEAALDLARAERRRVIVVCPFAKAWLQRHPDYADLDYTHGTAGSDEQ</sequence>
<dbReference type="InterPro" id="IPR016181">
    <property type="entry name" value="Acyl_CoA_acyltransferase"/>
</dbReference>
<accession>A0A6J4PBK4</accession>
<protein>
    <recommendedName>
        <fullName evidence="1">N-acetyltransferase domain-containing protein</fullName>
    </recommendedName>
</protein>
<organism evidence="2">
    <name type="scientific">uncultured Nocardioides sp</name>
    <dbReference type="NCBI Taxonomy" id="198441"/>
    <lineage>
        <taxon>Bacteria</taxon>
        <taxon>Bacillati</taxon>
        <taxon>Actinomycetota</taxon>
        <taxon>Actinomycetes</taxon>
        <taxon>Propionibacteriales</taxon>
        <taxon>Nocardioidaceae</taxon>
        <taxon>Nocardioides</taxon>
        <taxon>environmental samples</taxon>
    </lineage>
</organism>
<dbReference type="PROSITE" id="PS51729">
    <property type="entry name" value="GNAT_YJDJ"/>
    <property type="match status" value="1"/>
</dbReference>
<dbReference type="RefSeq" id="WP_295660258.1">
    <property type="nucleotide sequence ID" value="NZ_CADCUP010000170.1"/>
</dbReference>
<feature type="domain" description="N-acetyltransferase" evidence="1">
    <location>
        <begin position="6"/>
        <end position="92"/>
    </location>
</feature>
<dbReference type="SUPFAM" id="SSF55729">
    <property type="entry name" value="Acyl-CoA N-acyltransferases (Nat)"/>
    <property type="match status" value="1"/>
</dbReference>
<name>A0A6J4PBK4_9ACTN</name>
<evidence type="ECO:0000313" key="2">
    <source>
        <dbReference type="EMBL" id="CAA9406392.1"/>
    </source>
</evidence>
<dbReference type="Pfam" id="PF14542">
    <property type="entry name" value="Acetyltransf_CG"/>
    <property type="match status" value="1"/>
</dbReference>
<dbReference type="PANTHER" id="PTHR31435:SF10">
    <property type="entry name" value="BSR4717 PROTEIN"/>
    <property type="match status" value="1"/>
</dbReference>